<dbReference type="PANTHER" id="PTHR24177">
    <property type="entry name" value="CASKIN"/>
    <property type="match status" value="1"/>
</dbReference>
<evidence type="ECO:0000259" key="3">
    <source>
        <dbReference type="Pfam" id="PF13962"/>
    </source>
</evidence>
<keyword evidence="5" id="KW-1185">Reference proteome</keyword>
<dbReference type="InterPro" id="IPR026961">
    <property type="entry name" value="PGG_dom"/>
</dbReference>
<dbReference type="PANTHER" id="PTHR24177:SF472">
    <property type="entry name" value="PGG DOMAIN-CONTAINING PROTEIN"/>
    <property type="match status" value="1"/>
</dbReference>
<feature type="transmembrane region" description="Helical" evidence="2">
    <location>
        <begin position="626"/>
        <end position="648"/>
    </location>
</feature>
<evidence type="ECO:0000313" key="4">
    <source>
        <dbReference type="EMBL" id="KAL3747264.1"/>
    </source>
</evidence>
<feature type="transmembrane region" description="Helical" evidence="2">
    <location>
        <begin position="582"/>
        <end position="605"/>
    </location>
</feature>
<comment type="caution">
    <text evidence="4">The sequence shown here is derived from an EMBL/GenBank/DDBJ whole genome shotgun (WGS) entry which is preliminary data.</text>
</comment>
<gene>
    <name evidence="4" type="ORF">ACJRO7_016099</name>
</gene>
<keyword evidence="2" id="KW-1133">Transmembrane helix</keyword>
<feature type="compositionally biased region" description="Basic and acidic residues" evidence="1">
    <location>
        <begin position="346"/>
        <end position="365"/>
    </location>
</feature>
<feature type="transmembrane region" description="Helical" evidence="2">
    <location>
        <begin position="654"/>
        <end position="679"/>
    </location>
</feature>
<protein>
    <recommendedName>
        <fullName evidence="3">PGG domain-containing protein</fullName>
    </recommendedName>
</protein>
<sequence length="698" mass="80289">MTAQLMTIEDGDGDFTVLNIAAVTGQDELVEKLLKRIPRELKARGLDQAFCVAAQKGRIRRAKESIEQLEKVRGESTVHDALLSATRSIPKQKEVIWYLAKRITYPPCNDIMMNLIKAGHLDILLYLVKKYPKSMTSKQSQSILQISAFMKSFYRSGAQLNFWEKCIYQCIPPSVDTSFDNAKDTKVAQGIFVNLLMDGLTRQKAYHSKILFTKKLGDRDYISKITYLMLRVAPFISRIGELKSKHECLVELANIIVKEMKRHEEPPHEENPEPPHEEECHEEPPHEENPEPPHEEVPREENPEPPHEENPELPHEEIPREENPEPPHEEVPREENPEPPPEENPEPPHEEVPREENPEPPHEENPEPPYVFQSTKVIVRDAAFCGIFELVKLCLEQRPELMWDKGFTKQLLELVVRARHVELFRLLNAYNPIRRLMYDLETNCDMMVAVVEWSPGCVPADVSGSAFFMQREIQWFKVLEDASSPILQNLRIKMKKDKNNPSSKILEVDPMEWRAKTYWDEFVEKRKDLLQEAGRWMKDTSSSCSLVATLITTVAFAAAFTVPGSNNNKGIPIFLKKTSFMVFAVADALALFSSVTATLMFLAILTSRYTPKDFLRSLPRKMILGLTFLFLSLASMLVAFGSALMIVLSERWKWIYIPITLLAAVPIILFAILQLPLYVEMVESTYWPRLYRPVKIWK</sequence>
<dbReference type="EMBL" id="JBJKBG010000003">
    <property type="protein sequence ID" value="KAL3747264.1"/>
    <property type="molecule type" value="Genomic_DNA"/>
</dbReference>
<keyword evidence="2" id="KW-0812">Transmembrane</keyword>
<dbReference type="Pfam" id="PF13962">
    <property type="entry name" value="PGG"/>
    <property type="match status" value="1"/>
</dbReference>
<evidence type="ECO:0000256" key="2">
    <source>
        <dbReference type="SAM" id="Phobius"/>
    </source>
</evidence>
<evidence type="ECO:0000313" key="5">
    <source>
        <dbReference type="Proteomes" id="UP001634007"/>
    </source>
</evidence>
<feature type="domain" description="PGG" evidence="3">
    <location>
        <begin position="535"/>
        <end position="646"/>
    </location>
</feature>
<reference evidence="4 5" key="1">
    <citation type="submission" date="2024-11" db="EMBL/GenBank/DDBJ databases">
        <title>Chromosome-level genome assembly of Eucalyptus globulus Labill. provides insights into its genome evolution.</title>
        <authorList>
            <person name="Li X."/>
        </authorList>
    </citation>
    <scope>NUCLEOTIDE SEQUENCE [LARGE SCALE GENOMIC DNA]</scope>
    <source>
        <strain evidence="4">CL2024</strain>
        <tissue evidence="4">Fresh tender leaves</tissue>
    </source>
</reference>
<organism evidence="4 5">
    <name type="scientific">Eucalyptus globulus</name>
    <name type="common">Tasmanian blue gum</name>
    <dbReference type="NCBI Taxonomy" id="34317"/>
    <lineage>
        <taxon>Eukaryota</taxon>
        <taxon>Viridiplantae</taxon>
        <taxon>Streptophyta</taxon>
        <taxon>Embryophyta</taxon>
        <taxon>Tracheophyta</taxon>
        <taxon>Spermatophyta</taxon>
        <taxon>Magnoliopsida</taxon>
        <taxon>eudicotyledons</taxon>
        <taxon>Gunneridae</taxon>
        <taxon>Pentapetalae</taxon>
        <taxon>rosids</taxon>
        <taxon>malvids</taxon>
        <taxon>Myrtales</taxon>
        <taxon>Myrtaceae</taxon>
        <taxon>Myrtoideae</taxon>
        <taxon>Eucalypteae</taxon>
        <taxon>Eucalyptus</taxon>
    </lineage>
</organism>
<evidence type="ECO:0000256" key="1">
    <source>
        <dbReference type="SAM" id="MobiDB-lite"/>
    </source>
</evidence>
<accession>A0ABD3L6A2</accession>
<name>A0ABD3L6A2_EUCGL</name>
<proteinExistence type="predicted"/>
<feature type="region of interest" description="Disordered" evidence="1">
    <location>
        <begin position="263"/>
        <end position="369"/>
    </location>
</feature>
<dbReference type="Proteomes" id="UP001634007">
    <property type="component" value="Unassembled WGS sequence"/>
</dbReference>
<keyword evidence="2" id="KW-0472">Membrane</keyword>
<dbReference type="AlphaFoldDB" id="A0ABD3L6A2"/>
<feature type="compositionally biased region" description="Basic and acidic residues" evidence="1">
    <location>
        <begin position="263"/>
        <end position="336"/>
    </location>
</feature>